<gene>
    <name evidence="1" type="ORF">BWQ96_07887</name>
</gene>
<dbReference type="OrthoDB" id="4222at2759"/>
<evidence type="ECO:0008006" key="3">
    <source>
        <dbReference type="Google" id="ProtNLM"/>
    </source>
</evidence>
<comment type="caution">
    <text evidence="1">The sequence shown here is derived from an EMBL/GenBank/DDBJ whole genome shotgun (WGS) entry which is preliminary data.</text>
</comment>
<accession>A0A2V3IJW5</accession>
<dbReference type="AlphaFoldDB" id="A0A2V3IJW5"/>
<evidence type="ECO:0000313" key="2">
    <source>
        <dbReference type="Proteomes" id="UP000247409"/>
    </source>
</evidence>
<proteinExistence type="predicted"/>
<evidence type="ECO:0000313" key="1">
    <source>
        <dbReference type="EMBL" id="PXF42367.1"/>
    </source>
</evidence>
<protein>
    <recommendedName>
        <fullName evidence="3">Glycosyltransferase family 92 protein</fullName>
    </recommendedName>
</protein>
<keyword evidence="2" id="KW-1185">Reference proteome</keyword>
<reference evidence="1 2" key="1">
    <citation type="journal article" date="2018" name="Mol. Biol. Evol.">
        <title>Analysis of the draft genome of the red seaweed Gracilariopsis chorda provides insights into genome size evolution in Rhodophyta.</title>
        <authorList>
            <person name="Lee J."/>
            <person name="Yang E.C."/>
            <person name="Graf L."/>
            <person name="Yang J.H."/>
            <person name="Qiu H."/>
            <person name="Zel Zion U."/>
            <person name="Chan C.X."/>
            <person name="Stephens T.G."/>
            <person name="Weber A.P.M."/>
            <person name="Boo G.H."/>
            <person name="Boo S.M."/>
            <person name="Kim K.M."/>
            <person name="Shin Y."/>
            <person name="Jung M."/>
            <person name="Lee S.J."/>
            <person name="Yim H.S."/>
            <person name="Lee J.H."/>
            <person name="Bhattacharya D."/>
            <person name="Yoon H.S."/>
        </authorList>
    </citation>
    <scope>NUCLEOTIDE SEQUENCE [LARGE SCALE GENOMIC DNA]</scope>
    <source>
        <strain evidence="1 2">SKKU-2015</strain>
        <tissue evidence="1">Whole body</tissue>
    </source>
</reference>
<dbReference type="EMBL" id="NBIV01000166">
    <property type="protein sequence ID" value="PXF42367.1"/>
    <property type="molecule type" value="Genomic_DNA"/>
</dbReference>
<name>A0A2V3IJW5_9FLOR</name>
<sequence length="416" mass="49939">MFVNSQLFPFVKLIGSAIPKQYQEKKKWPWRLGIVVFTCLYLFHFTLSILSEASPYPQSGENFTGRWFRPRDIVAENGTCAKLRYERINSLQNSSNNFIPYLCYNHNNKFITMLGMSLKRFDKSQLAFFINGYEMDKYTLHDGQAAFAFNARVRSEWLRKGRNQILSYTVHGCSYHMECTNYFERRREEFNMCVYTMRSVAEVKPFLDFYSSFVDRIFIYNTNPKHSLWFKRLNKEAHKYRAVGWYLKGMRDAKISKRVYHRLITHRVGNSRNYPRDLQKMQTNDCMYRNRDTDMLLMVDDDEYLNYHNRTFYRLLYGALKYQVDDILFKRNFCNSTVGVVDEANVDQKPMFRCEESRKKRLEKGIVLPKNCPLYEIHRCVTKKSYFIRGKNIYAAHKAYPAVRKEVRERMKRERL</sequence>
<organism evidence="1 2">
    <name type="scientific">Gracilariopsis chorda</name>
    <dbReference type="NCBI Taxonomy" id="448386"/>
    <lineage>
        <taxon>Eukaryota</taxon>
        <taxon>Rhodophyta</taxon>
        <taxon>Florideophyceae</taxon>
        <taxon>Rhodymeniophycidae</taxon>
        <taxon>Gracilariales</taxon>
        <taxon>Gracilariaceae</taxon>
        <taxon>Gracilariopsis</taxon>
    </lineage>
</organism>
<dbReference type="Proteomes" id="UP000247409">
    <property type="component" value="Unassembled WGS sequence"/>
</dbReference>